<dbReference type="InterPro" id="IPR025953">
    <property type="entry name" value="YlbD_coat"/>
</dbReference>
<dbReference type="RefSeq" id="WP_035505577.1">
    <property type="nucleotide sequence ID" value="NZ_CCDH010000002.1"/>
</dbReference>
<sequence>MSTNELHPSVQQFKSFVDRHPKVKGQLRKNHKLIQSYYEKYMILGEDDPFWDSLPSNNKKETSPAKMDWIKQLGGLMEEINWEEVSRQIDELNGAIGHFQQLITNVKKESGKNKEIEYPYY</sequence>
<protein>
    <recommendedName>
        <fullName evidence="3">Coat protein</fullName>
    </recommendedName>
</protein>
<evidence type="ECO:0000313" key="2">
    <source>
        <dbReference type="Proteomes" id="UP000028868"/>
    </source>
</evidence>
<reference evidence="2" key="1">
    <citation type="submission" date="2014-03" db="EMBL/GenBank/DDBJ databases">
        <authorList>
            <person name="Urmite Genomes U."/>
        </authorList>
    </citation>
    <scope>NUCLEOTIDE SEQUENCE [LARGE SCALE GENOMIC DNA]</scope>
    <source>
        <strain evidence="2">HD-03</strain>
    </source>
</reference>
<keyword evidence="2" id="KW-1185">Reference proteome</keyword>
<organism evidence="1 2">
    <name type="scientific">Halobacillus karajensis</name>
    <dbReference type="NCBI Taxonomy" id="195088"/>
    <lineage>
        <taxon>Bacteria</taxon>
        <taxon>Bacillati</taxon>
        <taxon>Bacillota</taxon>
        <taxon>Bacilli</taxon>
        <taxon>Bacillales</taxon>
        <taxon>Bacillaceae</taxon>
        <taxon>Halobacillus</taxon>
    </lineage>
</organism>
<reference evidence="1 2" key="2">
    <citation type="submission" date="2014-05" db="EMBL/GenBank/DDBJ databases">
        <title>Draft genome sequence of Halobacillus karajensis HK-03.</title>
        <authorList>
            <person name="Khelaifia S."/>
            <person name="Croce O."/>
            <person name="Lagier J.C."/>
            <person name="Raoult D."/>
        </authorList>
    </citation>
    <scope>NUCLEOTIDE SEQUENCE [LARGE SCALE GENOMIC DNA]</scope>
    <source>
        <strain evidence="1 2">HD-03</strain>
    </source>
</reference>
<accession>A0A024P2P6</accession>
<dbReference type="Proteomes" id="UP000028868">
    <property type="component" value="Unassembled WGS sequence"/>
</dbReference>
<dbReference type="AlphaFoldDB" id="A0A024P2P6"/>
<comment type="caution">
    <text evidence="1">The sequence shown here is derived from an EMBL/GenBank/DDBJ whole genome shotgun (WGS) entry which is preliminary data.</text>
</comment>
<dbReference type="Pfam" id="PF14071">
    <property type="entry name" value="YlbD_coat"/>
    <property type="match status" value="1"/>
</dbReference>
<dbReference type="EMBL" id="CCDI010000001">
    <property type="protein sequence ID" value="CDQ22328.1"/>
    <property type="molecule type" value="Genomic_DNA"/>
</dbReference>
<name>A0A024P2P6_9BACI</name>
<proteinExistence type="predicted"/>
<evidence type="ECO:0008006" key="3">
    <source>
        <dbReference type="Google" id="ProtNLM"/>
    </source>
</evidence>
<gene>
    <name evidence="1" type="ORF">BN983_00536</name>
</gene>
<evidence type="ECO:0000313" key="1">
    <source>
        <dbReference type="EMBL" id="CDQ22328.1"/>
    </source>
</evidence>
<dbReference type="OrthoDB" id="1655540at2"/>